<name>A0A225WFZ1_9STRA</name>
<dbReference type="Proteomes" id="UP000198211">
    <property type="component" value="Unassembled WGS sequence"/>
</dbReference>
<accession>A0A225WFZ1</accession>
<dbReference type="OrthoDB" id="126554at2759"/>
<organism evidence="1 2">
    <name type="scientific">Phytophthora megakarya</name>
    <dbReference type="NCBI Taxonomy" id="4795"/>
    <lineage>
        <taxon>Eukaryota</taxon>
        <taxon>Sar</taxon>
        <taxon>Stramenopiles</taxon>
        <taxon>Oomycota</taxon>
        <taxon>Peronosporomycetes</taxon>
        <taxon>Peronosporales</taxon>
        <taxon>Peronosporaceae</taxon>
        <taxon>Phytophthora</taxon>
    </lineage>
</organism>
<gene>
    <name evidence="1" type="ORF">PHMEG_00010068</name>
</gene>
<evidence type="ECO:0000313" key="1">
    <source>
        <dbReference type="EMBL" id="OWZ16178.1"/>
    </source>
</evidence>
<sequence>MWVIDHCAGLDVLLGADFMIPAGVRLDMFYSNAKIPDEVSIPFIKTQAMKNGPEIHYEFEKTSVVEDSQCLDEEDEICGTNGHELSEKMPIAQAQDKNLYKKEEKL</sequence>
<keyword evidence="1" id="KW-0645">Protease</keyword>
<reference evidence="2" key="1">
    <citation type="submission" date="2017-03" db="EMBL/GenBank/DDBJ databases">
        <title>Phytopthora megakarya and P. palmivora, two closely related causual agents of cacao black pod achieved similar genome size and gene model numbers by different mechanisms.</title>
        <authorList>
            <person name="Ali S."/>
            <person name="Shao J."/>
            <person name="Larry D.J."/>
            <person name="Kronmiller B."/>
            <person name="Shen D."/>
            <person name="Strem M.D."/>
            <person name="Melnick R.L."/>
            <person name="Guiltinan M.J."/>
            <person name="Tyler B.M."/>
            <person name="Meinhardt L.W."/>
            <person name="Bailey B.A."/>
        </authorList>
    </citation>
    <scope>NUCLEOTIDE SEQUENCE [LARGE SCALE GENOMIC DNA]</scope>
    <source>
        <strain evidence="2">zdho120</strain>
    </source>
</reference>
<keyword evidence="1" id="KW-0378">Hydrolase</keyword>
<dbReference type="EMBL" id="NBNE01000981">
    <property type="protein sequence ID" value="OWZ16178.1"/>
    <property type="molecule type" value="Genomic_DNA"/>
</dbReference>
<evidence type="ECO:0000313" key="2">
    <source>
        <dbReference type="Proteomes" id="UP000198211"/>
    </source>
</evidence>
<dbReference type="GO" id="GO:0008233">
    <property type="term" value="F:peptidase activity"/>
    <property type="evidence" value="ECO:0007669"/>
    <property type="project" value="UniProtKB-KW"/>
</dbReference>
<dbReference type="AlphaFoldDB" id="A0A225WFZ1"/>
<proteinExistence type="predicted"/>
<protein>
    <submittedName>
        <fullName evidence="1">Eukaryotic/viral aspartic protease</fullName>
    </submittedName>
</protein>
<dbReference type="GO" id="GO:0006508">
    <property type="term" value="P:proteolysis"/>
    <property type="evidence" value="ECO:0007669"/>
    <property type="project" value="UniProtKB-KW"/>
</dbReference>
<keyword evidence="2" id="KW-1185">Reference proteome</keyword>
<comment type="caution">
    <text evidence="1">The sequence shown here is derived from an EMBL/GenBank/DDBJ whole genome shotgun (WGS) entry which is preliminary data.</text>
</comment>